<dbReference type="EC" id="2.1.1.189" evidence="9"/>
<sequence>MQCALYDAGRCRSCQWITQPIPEQLSAKTVDLKNLLADFPVEEWCAPVSGPEQGFRNKAKMVVSGSVEKPLLGMLHRDGTPEDLCDCPLYPASFAPVFAALKPFIARAGLTPYNVARKRGELKYILLTESQSDGGMMLRFVLRSDTKLAQLRKALPWLQEQLPQLKVITVNIQPVHMAIMEGETEIYLTEQQALAERFNDVPLWIRPQSFFQTNPAVASQLYATARDWVRQLPVKHMWDLFCGVGGFGLHCATPDMQLT</sequence>
<evidence type="ECO:0000256" key="4">
    <source>
        <dbReference type="ARBA" id="ARBA00022679"/>
    </source>
</evidence>
<evidence type="ECO:0000313" key="11">
    <source>
        <dbReference type="EMBL" id="RIB38730.1"/>
    </source>
</evidence>
<proteinExistence type="inferred from homology"/>
<evidence type="ECO:0000256" key="6">
    <source>
        <dbReference type="ARBA" id="ARBA00022723"/>
    </source>
</evidence>
<dbReference type="InterPro" id="IPR010280">
    <property type="entry name" value="U5_MeTrfase_fam"/>
</dbReference>
<gene>
    <name evidence="11" type="primary">rlmC</name>
    <name evidence="11" type="ORF">D3C88_27625</name>
</gene>
<evidence type="ECO:0000256" key="3">
    <source>
        <dbReference type="ARBA" id="ARBA00022603"/>
    </source>
</evidence>
<dbReference type="FunFam" id="2.40.50.1070:FF:000002">
    <property type="entry name" value="23S rRNA (uracil(747)-C(5))-methyltransferase RlmC"/>
    <property type="match status" value="1"/>
</dbReference>
<protein>
    <recommendedName>
        <fullName evidence="9">23S rRNA (uracil(747)-C(5))-methyltransferase RlmC</fullName>
        <ecNumber evidence="9">2.1.1.189</ecNumber>
    </recommendedName>
</protein>
<keyword evidence="6" id="KW-0479">Metal-binding</keyword>
<feature type="non-terminal residue" evidence="11">
    <location>
        <position position="259"/>
    </location>
</feature>
<dbReference type="AlphaFoldDB" id="A0A418GCY8"/>
<evidence type="ECO:0000256" key="10">
    <source>
        <dbReference type="PROSITE-ProRule" id="PRU01024"/>
    </source>
</evidence>
<dbReference type="GO" id="GO:0046872">
    <property type="term" value="F:metal ion binding"/>
    <property type="evidence" value="ECO:0007669"/>
    <property type="project" value="UniProtKB-KW"/>
</dbReference>
<keyword evidence="2" id="KW-0698">rRNA processing</keyword>
<dbReference type="EMBL" id="QXHA01001705">
    <property type="protein sequence ID" value="RIB38730.1"/>
    <property type="molecule type" value="Genomic_DNA"/>
</dbReference>
<reference evidence="11 12" key="1">
    <citation type="journal article" date="2018" name="BMC Microbiol.">
        <title>Genome sequencing of strains of the most prevalent clonal group of O1:K1:H7 Escherichia coli that causes neonatal meningitis in France.</title>
        <authorList>
            <person name="Geslain G."/>
            <person name="Birgy A."/>
            <person name="Adiba S."/>
            <person name="Magnan M."/>
            <person name="Courroux C."/>
            <person name="Levy C."/>
            <person name="Cohen R."/>
            <person name="Bidet P."/>
            <person name="Bonacorsi S."/>
        </authorList>
    </citation>
    <scope>NUCLEOTIDE SEQUENCE [LARGE SCALE GENOMIC DNA]</scope>
    <source>
        <strain evidence="11 12">S308</strain>
    </source>
</reference>
<name>A0A418GCY8_ECOLX</name>
<keyword evidence="4 10" id="KW-0808">Transferase</keyword>
<dbReference type="InterPro" id="IPR011825">
    <property type="entry name" value="23SrRNA_MeTrfase_RlmC"/>
</dbReference>
<evidence type="ECO:0000313" key="12">
    <source>
        <dbReference type="Proteomes" id="UP000284508"/>
    </source>
</evidence>
<accession>A0A418GCY8</accession>
<feature type="binding site" evidence="10">
    <location>
        <position position="241"/>
    </location>
    <ligand>
        <name>S-adenosyl-L-methionine</name>
        <dbReference type="ChEBI" id="CHEBI:59789"/>
    </ligand>
</feature>
<dbReference type="Proteomes" id="UP000284508">
    <property type="component" value="Unassembled WGS sequence"/>
</dbReference>
<evidence type="ECO:0000256" key="1">
    <source>
        <dbReference type="ARBA" id="ARBA00022485"/>
    </source>
</evidence>
<dbReference type="PANTHER" id="PTHR11061">
    <property type="entry name" value="RNA M5U METHYLTRANSFERASE"/>
    <property type="match status" value="1"/>
</dbReference>
<keyword evidence="7" id="KW-0408">Iron</keyword>
<organism evidence="11 12">
    <name type="scientific">Escherichia coli</name>
    <dbReference type="NCBI Taxonomy" id="562"/>
    <lineage>
        <taxon>Bacteria</taxon>
        <taxon>Pseudomonadati</taxon>
        <taxon>Pseudomonadota</taxon>
        <taxon>Gammaproteobacteria</taxon>
        <taxon>Enterobacterales</taxon>
        <taxon>Enterobacteriaceae</taxon>
        <taxon>Escherichia</taxon>
    </lineage>
</organism>
<evidence type="ECO:0000256" key="7">
    <source>
        <dbReference type="ARBA" id="ARBA00023004"/>
    </source>
</evidence>
<dbReference type="InterPro" id="IPR029063">
    <property type="entry name" value="SAM-dependent_MTases_sf"/>
</dbReference>
<keyword evidence="5 10" id="KW-0949">S-adenosyl-L-methionine</keyword>
<dbReference type="Gene3D" id="3.40.50.150">
    <property type="entry name" value="Vaccinia Virus protein VP39"/>
    <property type="match status" value="1"/>
</dbReference>
<evidence type="ECO:0000256" key="2">
    <source>
        <dbReference type="ARBA" id="ARBA00022552"/>
    </source>
</evidence>
<evidence type="ECO:0000256" key="8">
    <source>
        <dbReference type="ARBA" id="ARBA00023014"/>
    </source>
</evidence>
<keyword evidence="3 10" id="KW-0489">Methyltransferase</keyword>
<dbReference type="GO" id="GO:0070475">
    <property type="term" value="P:rRNA base methylation"/>
    <property type="evidence" value="ECO:0007669"/>
    <property type="project" value="TreeGrafter"/>
</dbReference>
<comment type="caution">
    <text evidence="10">Lacks conserved residue(s) required for the propagation of feature annotation.</text>
</comment>
<comment type="similarity">
    <text evidence="10">Belongs to the class I-like SAM-binding methyltransferase superfamily. RNA M5U methyltransferase family.</text>
</comment>
<dbReference type="SUPFAM" id="SSF53335">
    <property type="entry name" value="S-adenosyl-L-methionine-dependent methyltransferases"/>
    <property type="match status" value="1"/>
</dbReference>
<dbReference type="GO" id="GO:0070041">
    <property type="term" value="F:rRNA (uridine-C5-)-methyltransferase activity"/>
    <property type="evidence" value="ECO:0007669"/>
    <property type="project" value="TreeGrafter"/>
</dbReference>
<evidence type="ECO:0000256" key="9">
    <source>
        <dbReference type="NCBIfam" id="TIGR02085"/>
    </source>
</evidence>
<feature type="binding site" evidence="10">
    <location>
        <position position="212"/>
    </location>
    <ligand>
        <name>S-adenosyl-L-methionine</name>
        <dbReference type="ChEBI" id="CHEBI:59789"/>
    </ligand>
</feature>
<dbReference type="NCBIfam" id="TIGR02085">
    <property type="entry name" value="meth_trns_rumB"/>
    <property type="match status" value="1"/>
</dbReference>
<dbReference type="Gene3D" id="2.40.50.1070">
    <property type="match status" value="1"/>
</dbReference>
<keyword evidence="1" id="KW-0004">4Fe-4S</keyword>
<evidence type="ECO:0000256" key="5">
    <source>
        <dbReference type="ARBA" id="ARBA00022691"/>
    </source>
</evidence>
<dbReference type="PANTHER" id="PTHR11061:SF30">
    <property type="entry name" value="TRNA (URACIL(54)-C(5))-METHYLTRANSFERASE"/>
    <property type="match status" value="1"/>
</dbReference>
<comment type="caution">
    <text evidence="11">The sequence shown here is derived from an EMBL/GenBank/DDBJ whole genome shotgun (WGS) entry which is preliminary data.</text>
</comment>
<dbReference type="GO" id="GO:0051539">
    <property type="term" value="F:4 iron, 4 sulfur cluster binding"/>
    <property type="evidence" value="ECO:0007669"/>
    <property type="project" value="UniProtKB-KW"/>
</dbReference>
<keyword evidence="8" id="KW-0411">Iron-sulfur</keyword>
<dbReference type="PROSITE" id="PS51687">
    <property type="entry name" value="SAM_MT_RNA_M5U"/>
    <property type="match status" value="1"/>
</dbReference>